<dbReference type="KEGG" id="hbs:IPV69_00015"/>
<dbReference type="AlphaFoldDB" id="A0A7M2WWF0"/>
<dbReference type="CDD" id="cd07302">
    <property type="entry name" value="CHD"/>
    <property type="match status" value="1"/>
</dbReference>
<keyword evidence="1" id="KW-0175">Coiled coil</keyword>
<dbReference type="GO" id="GO:0009190">
    <property type="term" value="P:cyclic nucleotide biosynthetic process"/>
    <property type="evidence" value="ECO:0007669"/>
    <property type="project" value="InterPro"/>
</dbReference>
<evidence type="ECO:0000313" key="5">
    <source>
        <dbReference type="Proteomes" id="UP000593765"/>
    </source>
</evidence>
<evidence type="ECO:0000256" key="1">
    <source>
        <dbReference type="SAM" id="Coils"/>
    </source>
</evidence>
<feature type="coiled-coil region" evidence="1">
    <location>
        <begin position="85"/>
        <end position="140"/>
    </location>
</feature>
<organism evidence="4 5">
    <name type="scientific">Humisphaera borealis</name>
    <dbReference type="NCBI Taxonomy" id="2807512"/>
    <lineage>
        <taxon>Bacteria</taxon>
        <taxon>Pseudomonadati</taxon>
        <taxon>Planctomycetota</taxon>
        <taxon>Phycisphaerae</taxon>
        <taxon>Tepidisphaerales</taxon>
        <taxon>Tepidisphaeraceae</taxon>
        <taxon>Humisphaera</taxon>
    </lineage>
</organism>
<evidence type="ECO:0000313" key="4">
    <source>
        <dbReference type="EMBL" id="QOV89796.1"/>
    </source>
</evidence>
<dbReference type="GO" id="GO:0035556">
    <property type="term" value="P:intracellular signal transduction"/>
    <property type="evidence" value="ECO:0007669"/>
    <property type="project" value="InterPro"/>
</dbReference>
<dbReference type="GO" id="GO:0004016">
    <property type="term" value="F:adenylate cyclase activity"/>
    <property type="evidence" value="ECO:0007669"/>
    <property type="project" value="UniProtKB-ARBA"/>
</dbReference>
<feature type="domain" description="Guanylate cyclase" evidence="3">
    <location>
        <begin position="176"/>
        <end position="308"/>
    </location>
</feature>
<dbReference type="EMBL" id="CP063458">
    <property type="protein sequence ID" value="QOV89796.1"/>
    <property type="molecule type" value="Genomic_DNA"/>
</dbReference>
<reference evidence="4 5" key="1">
    <citation type="submission" date="2020-10" db="EMBL/GenBank/DDBJ databases">
        <title>Wide distribution of Phycisphaera-like planctomycetes from WD2101 soil group in peatlands and genome analysis of the first cultivated representative.</title>
        <authorList>
            <person name="Dedysh S.N."/>
            <person name="Beletsky A.V."/>
            <person name="Ivanova A."/>
            <person name="Kulichevskaya I.S."/>
            <person name="Suzina N.E."/>
            <person name="Philippov D.A."/>
            <person name="Rakitin A.L."/>
            <person name="Mardanov A.V."/>
            <person name="Ravin N.V."/>
        </authorList>
    </citation>
    <scope>NUCLEOTIDE SEQUENCE [LARGE SCALE GENOMIC DNA]</scope>
    <source>
        <strain evidence="4 5">M1803</strain>
    </source>
</reference>
<name>A0A7M2WWF0_9BACT</name>
<dbReference type="RefSeq" id="WP_206292854.1">
    <property type="nucleotide sequence ID" value="NZ_CP063458.1"/>
</dbReference>
<dbReference type="InterPro" id="IPR029787">
    <property type="entry name" value="Nucleotide_cyclase"/>
</dbReference>
<dbReference type="PROSITE" id="PS50125">
    <property type="entry name" value="GUANYLATE_CYCLASE_2"/>
    <property type="match status" value="1"/>
</dbReference>
<feature type="compositionally biased region" description="Low complexity" evidence="2">
    <location>
        <begin position="383"/>
        <end position="408"/>
    </location>
</feature>
<keyword evidence="5" id="KW-1185">Reference proteome</keyword>
<dbReference type="Gene3D" id="3.30.70.1230">
    <property type="entry name" value="Nucleotide cyclase"/>
    <property type="match status" value="1"/>
</dbReference>
<feature type="region of interest" description="Disordered" evidence="2">
    <location>
        <begin position="370"/>
        <end position="408"/>
    </location>
</feature>
<accession>A0A7M2WWF0</accession>
<protein>
    <recommendedName>
        <fullName evidence="3">Guanylate cyclase domain-containing protein</fullName>
    </recommendedName>
</protein>
<proteinExistence type="predicted"/>
<evidence type="ECO:0000259" key="3">
    <source>
        <dbReference type="PROSITE" id="PS50125"/>
    </source>
</evidence>
<gene>
    <name evidence="4" type="ORF">IPV69_00015</name>
</gene>
<dbReference type="Proteomes" id="UP000593765">
    <property type="component" value="Chromosome"/>
</dbReference>
<dbReference type="SUPFAM" id="SSF55073">
    <property type="entry name" value="Nucleotide cyclase"/>
    <property type="match status" value="1"/>
</dbReference>
<evidence type="ECO:0000256" key="2">
    <source>
        <dbReference type="SAM" id="MobiDB-lite"/>
    </source>
</evidence>
<dbReference type="InterPro" id="IPR001054">
    <property type="entry name" value="A/G_cyclase"/>
</dbReference>
<sequence length="408" mass="43836">MSDAGSKGGSLNDTLASLGAKLKEPRSISATSSIAAVLGNLSASNAMNSLNAGTLLSSARGAGSLARTLALVNKGRHFGDEEKNFVEWQRRLAESDDKLTDLEKQLAEAKSVAEQNQDEAAQLRALVQRHESQLNESKRLVEWSYLSHRVKPAAALRLLSDESFRLEFLQSPCNAYVVSIDIRRSTELMLKAREPSGFAEFLNDLAGALKNAILQNNGVFEKFTGDGILAYFPDHFTGPDSGYRALKAATECHALFKQLYLANRRRFTSVIKSTGLGIGIDRGEVHTMVVGGELAVVGTPVVYACRMGGADADQTLLNQGAYEAIADRYHEFCDIEETEIDIKHDGPTVAYRVKLKSKVFEPTTTTWESTDALAPDSVGPTIPLNSAAAAGSAPTPSAPSGNALRSTS</sequence>